<proteinExistence type="predicted"/>
<evidence type="ECO:0000256" key="1">
    <source>
        <dbReference type="SAM" id="MobiDB-lite"/>
    </source>
</evidence>
<evidence type="ECO:0000313" key="3">
    <source>
        <dbReference type="Proteomes" id="UP000626109"/>
    </source>
</evidence>
<accession>A0A813J875</accession>
<comment type="caution">
    <text evidence="2">The sequence shown here is derived from an EMBL/GenBank/DDBJ whole genome shotgun (WGS) entry which is preliminary data.</text>
</comment>
<dbReference type="Proteomes" id="UP000626109">
    <property type="component" value="Unassembled WGS sequence"/>
</dbReference>
<organism evidence="2 3">
    <name type="scientific">Polarella glacialis</name>
    <name type="common">Dinoflagellate</name>
    <dbReference type="NCBI Taxonomy" id="89957"/>
    <lineage>
        <taxon>Eukaryota</taxon>
        <taxon>Sar</taxon>
        <taxon>Alveolata</taxon>
        <taxon>Dinophyceae</taxon>
        <taxon>Suessiales</taxon>
        <taxon>Suessiaceae</taxon>
        <taxon>Polarella</taxon>
    </lineage>
</organism>
<reference evidence="2" key="1">
    <citation type="submission" date="2021-02" db="EMBL/GenBank/DDBJ databases">
        <authorList>
            <person name="Dougan E. K."/>
            <person name="Rhodes N."/>
            <person name="Thang M."/>
            <person name="Chan C."/>
        </authorList>
    </citation>
    <scope>NUCLEOTIDE SEQUENCE</scope>
</reference>
<feature type="region of interest" description="Disordered" evidence="1">
    <location>
        <begin position="1"/>
        <end position="20"/>
    </location>
</feature>
<dbReference type="AlphaFoldDB" id="A0A813J875"/>
<gene>
    <name evidence="2" type="ORF">PGLA2088_LOCUS17091</name>
</gene>
<feature type="non-terminal residue" evidence="2">
    <location>
        <position position="117"/>
    </location>
</feature>
<sequence length="117" mass="12442">MATITNGQEGEQGVLQSRWIGPEPEETLLKSGLRALGDAVGLEGLLDFPRRPNGTPVLTRQGFFERLLSGEASFHNCAAADASAAEADVKRLGLHQLLAIRCRNVDFTPSGAGQVAK</sequence>
<protein>
    <submittedName>
        <fullName evidence="2">Uncharacterized protein</fullName>
    </submittedName>
</protein>
<name>A0A813J875_POLGL</name>
<dbReference type="EMBL" id="CAJNNW010022254">
    <property type="protein sequence ID" value="CAE8669042.1"/>
    <property type="molecule type" value="Genomic_DNA"/>
</dbReference>
<evidence type="ECO:0000313" key="2">
    <source>
        <dbReference type="EMBL" id="CAE8669042.1"/>
    </source>
</evidence>